<protein>
    <submittedName>
        <fullName evidence="1">WRKY transcription factor 70</fullName>
    </submittedName>
</protein>
<name>A0A5N5HUI7_9ROSA</name>
<comment type="caution">
    <text evidence="1">The sequence shown here is derived from an EMBL/GenBank/DDBJ whole genome shotgun (WGS) entry which is preliminary data.</text>
</comment>
<dbReference type="Proteomes" id="UP000327157">
    <property type="component" value="Chromosome 12"/>
</dbReference>
<evidence type="ECO:0000313" key="2">
    <source>
        <dbReference type="Proteomes" id="UP000327157"/>
    </source>
</evidence>
<reference evidence="1 2" key="3">
    <citation type="submission" date="2019-11" db="EMBL/GenBank/DDBJ databases">
        <title>A de novo genome assembly of a pear dwarfing rootstock.</title>
        <authorList>
            <person name="Wang F."/>
            <person name="Wang J."/>
            <person name="Li S."/>
            <person name="Zhang Y."/>
            <person name="Fang M."/>
            <person name="Ma L."/>
            <person name="Zhao Y."/>
            <person name="Jiang S."/>
        </authorList>
    </citation>
    <scope>NUCLEOTIDE SEQUENCE [LARGE SCALE GENOMIC DNA]</scope>
    <source>
        <strain evidence="1">S2</strain>
        <tissue evidence="1">Leaf</tissue>
    </source>
</reference>
<dbReference type="OrthoDB" id="2021064at2759"/>
<dbReference type="EMBL" id="SMOL01000143">
    <property type="protein sequence ID" value="KAB2630413.1"/>
    <property type="molecule type" value="Genomic_DNA"/>
</dbReference>
<organism evidence="1 2">
    <name type="scientific">Pyrus ussuriensis x Pyrus communis</name>
    <dbReference type="NCBI Taxonomy" id="2448454"/>
    <lineage>
        <taxon>Eukaryota</taxon>
        <taxon>Viridiplantae</taxon>
        <taxon>Streptophyta</taxon>
        <taxon>Embryophyta</taxon>
        <taxon>Tracheophyta</taxon>
        <taxon>Spermatophyta</taxon>
        <taxon>Magnoliopsida</taxon>
        <taxon>eudicotyledons</taxon>
        <taxon>Gunneridae</taxon>
        <taxon>Pentapetalae</taxon>
        <taxon>rosids</taxon>
        <taxon>fabids</taxon>
        <taxon>Rosales</taxon>
        <taxon>Rosaceae</taxon>
        <taxon>Amygdaloideae</taxon>
        <taxon>Maleae</taxon>
        <taxon>Pyrus</taxon>
    </lineage>
</organism>
<sequence length="232" mass="25826">MQWSWSESVLSNRERVMEELIHGRELVSQLSTAFDNRSLVNGDDGGSAEGTVNEILGSVVNTLLIMNGKESDQEFVSDQIQGNSSGVSGSDVSDAAIKSEDYTEGEIKINCKSTSTFKDRRGYYKGRDYFKTSELVLDCTSPRDSSEFISFDSANCLNNKPEHPVGATSDHTVTSHDNHWQPSDDLVSHDDLMAFESSGSISRFSSSIDQYDGDDVFSRMIAEYFDMYNEVR</sequence>
<gene>
    <name evidence="1" type="ORF">D8674_007932</name>
</gene>
<accession>A0A5N5HUI7</accession>
<reference evidence="2" key="2">
    <citation type="submission" date="2019-10" db="EMBL/GenBank/DDBJ databases">
        <title>A de novo genome assembly of a pear dwarfing rootstock.</title>
        <authorList>
            <person name="Wang F."/>
            <person name="Wang J."/>
            <person name="Li S."/>
            <person name="Zhang Y."/>
            <person name="Fang M."/>
            <person name="Ma L."/>
            <person name="Zhao Y."/>
            <person name="Jiang S."/>
        </authorList>
    </citation>
    <scope>NUCLEOTIDE SEQUENCE [LARGE SCALE GENOMIC DNA]</scope>
</reference>
<evidence type="ECO:0000313" key="1">
    <source>
        <dbReference type="EMBL" id="KAB2630413.1"/>
    </source>
</evidence>
<reference evidence="1 2" key="1">
    <citation type="submission" date="2019-09" db="EMBL/GenBank/DDBJ databases">
        <authorList>
            <person name="Ou C."/>
        </authorList>
    </citation>
    <scope>NUCLEOTIDE SEQUENCE [LARGE SCALE GENOMIC DNA]</scope>
    <source>
        <strain evidence="1">S2</strain>
        <tissue evidence="1">Leaf</tissue>
    </source>
</reference>
<dbReference type="AlphaFoldDB" id="A0A5N5HUI7"/>
<proteinExistence type="predicted"/>
<keyword evidence="2" id="KW-1185">Reference proteome</keyword>